<feature type="region of interest" description="Disordered" evidence="1">
    <location>
        <begin position="146"/>
        <end position="166"/>
    </location>
</feature>
<name>A0AAD7CQ75_MYCRO</name>
<feature type="region of interest" description="Disordered" evidence="1">
    <location>
        <begin position="77"/>
        <end position="101"/>
    </location>
</feature>
<dbReference type="AlphaFoldDB" id="A0AAD7CQ75"/>
<proteinExistence type="predicted"/>
<dbReference type="EMBL" id="JARKIE010000285">
    <property type="protein sequence ID" value="KAJ7657958.1"/>
    <property type="molecule type" value="Genomic_DNA"/>
</dbReference>
<accession>A0AAD7CQ75</accession>
<evidence type="ECO:0000313" key="3">
    <source>
        <dbReference type="Proteomes" id="UP001221757"/>
    </source>
</evidence>
<comment type="caution">
    <text evidence="2">The sequence shown here is derived from an EMBL/GenBank/DDBJ whole genome shotgun (WGS) entry which is preliminary data.</text>
</comment>
<keyword evidence="3" id="KW-1185">Reference proteome</keyword>
<protein>
    <submittedName>
        <fullName evidence="2">Uncharacterized protein</fullName>
    </submittedName>
</protein>
<evidence type="ECO:0000256" key="1">
    <source>
        <dbReference type="SAM" id="MobiDB-lite"/>
    </source>
</evidence>
<organism evidence="2 3">
    <name type="scientific">Mycena rosella</name>
    <name type="common">Pink bonnet</name>
    <name type="synonym">Agaricus rosellus</name>
    <dbReference type="NCBI Taxonomy" id="1033263"/>
    <lineage>
        <taxon>Eukaryota</taxon>
        <taxon>Fungi</taxon>
        <taxon>Dikarya</taxon>
        <taxon>Basidiomycota</taxon>
        <taxon>Agaricomycotina</taxon>
        <taxon>Agaricomycetes</taxon>
        <taxon>Agaricomycetidae</taxon>
        <taxon>Agaricales</taxon>
        <taxon>Marasmiineae</taxon>
        <taxon>Mycenaceae</taxon>
        <taxon>Mycena</taxon>
    </lineage>
</organism>
<evidence type="ECO:0000313" key="2">
    <source>
        <dbReference type="EMBL" id="KAJ7657958.1"/>
    </source>
</evidence>
<reference evidence="2" key="1">
    <citation type="submission" date="2023-03" db="EMBL/GenBank/DDBJ databases">
        <title>Massive genome expansion in bonnet fungi (Mycena s.s.) driven by repeated elements and novel gene families across ecological guilds.</title>
        <authorList>
            <consortium name="Lawrence Berkeley National Laboratory"/>
            <person name="Harder C.B."/>
            <person name="Miyauchi S."/>
            <person name="Viragh M."/>
            <person name="Kuo A."/>
            <person name="Thoen E."/>
            <person name="Andreopoulos B."/>
            <person name="Lu D."/>
            <person name="Skrede I."/>
            <person name="Drula E."/>
            <person name="Henrissat B."/>
            <person name="Morin E."/>
            <person name="Kohler A."/>
            <person name="Barry K."/>
            <person name="LaButti K."/>
            <person name="Morin E."/>
            <person name="Salamov A."/>
            <person name="Lipzen A."/>
            <person name="Mereny Z."/>
            <person name="Hegedus B."/>
            <person name="Baldrian P."/>
            <person name="Stursova M."/>
            <person name="Weitz H."/>
            <person name="Taylor A."/>
            <person name="Grigoriev I.V."/>
            <person name="Nagy L.G."/>
            <person name="Martin F."/>
            <person name="Kauserud H."/>
        </authorList>
    </citation>
    <scope>NUCLEOTIDE SEQUENCE</scope>
    <source>
        <strain evidence="2">CBHHK067</strain>
    </source>
</reference>
<gene>
    <name evidence="2" type="ORF">B0H17DRAFT_1145755</name>
</gene>
<sequence>MSGPTATVSGGRQFVQSPVTCQRCAGHAAERQVANQLSPEQDGVRPEKSSTFHVVLATLGRSATKLDSSWIHLGTKRSGLSQTRRRHSRASPTPPWMHPRHRCPMRAVGIANIDGRVGLTWIHMGTKCRVTWITKLGAEPLEALRAPSHVSGPSPPEARRRRRCQR</sequence>
<dbReference type="Proteomes" id="UP001221757">
    <property type="component" value="Unassembled WGS sequence"/>
</dbReference>